<comment type="caution">
    <text evidence="2">The sequence shown here is derived from an EMBL/GenBank/DDBJ whole genome shotgun (WGS) entry which is preliminary data.</text>
</comment>
<reference evidence="2" key="1">
    <citation type="journal article" date="2022" name="Int. J. Mol. Sci.">
        <title>Draft Genome of Tanacetum Coccineum: Genomic Comparison of Closely Related Tanacetum-Family Plants.</title>
        <authorList>
            <person name="Yamashiro T."/>
            <person name="Shiraishi A."/>
            <person name="Nakayama K."/>
            <person name="Satake H."/>
        </authorList>
    </citation>
    <scope>NUCLEOTIDE SEQUENCE</scope>
</reference>
<gene>
    <name evidence="2" type="ORF">Tco_1029340</name>
</gene>
<name>A0ABQ5G4Q1_9ASTR</name>
<evidence type="ECO:0000313" key="2">
    <source>
        <dbReference type="EMBL" id="GJT70054.1"/>
    </source>
</evidence>
<feature type="region of interest" description="Disordered" evidence="1">
    <location>
        <begin position="103"/>
        <end position="157"/>
    </location>
</feature>
<keyword evidence="3" id="KW-1185">Reference proteome</keyword>
<feature type="compositionally biased region" description="Basic and acidic residues" evidence="1">
    <location>
        <begin position="143"/>
        <end position="156"/>
    </location>
</feature>
<organism evidence="2 3">
    <name type="scientific">Tanacetum coccineum</name>
    <dbReference type="NCBI Taxonomy" id="301880"/>
    <lineage>
        <taxon>Eukaryota</taxon>
        <taxon>Viridiplantae</taxon>
        <taxon>Streptophyta</taxon>
        <taxon>Embryophyta</taxon>
        <taxon>Tracheophyta</taxon>
        <taxon>Spermatophyta</taxon>
        <taxon>Magnoliopsida</taxon>
        <taxon>eudicotyledons</taxon>
        <taxon>Gunneridae</taxon>
        <taxon>Pentapetalae</taxon>
        <taxon>asterids</taxon>
        <taxon>campanulids</taxon>
        <taxon>Asterales</taxon>
        <taxon>Asteraceae</taxon>
        <taxon>Asteroideae</taxon>
        <taxon>Anthemideae</taxon>
        <taxon>Anthemidinae</taxon>
        <taxon>Tanacetum</taxon>
    </lineage>
</organism>
<protein>
    <submittedName>
        <fullName evidence="2">Uncharacterized protein</fullName>
    </submittedName>
</protein>
<evidence type="ECO:0000313" key="3">
    <source>
        <dbReference type="Proteomes" id="UP001151760"/>
    </source>
</evidence>
<evidence type="ECO:0000256" key="1">
    <source>
        <dbReference type="SAM" id="MobiDB-lite"/>
    </source>
</evidence>
<dbReference type="Proteomes" id="UP001151760">
    <property type="component" value="Unassembled WGS sequence"/>
</dbReference>
<dbReference type="EMBL" id="BQNB010018043">
    <property type="protein sequence ID" value="GJT70054.1"/>
    <property type="molecule type" value="Genomic_DNA"/>
</dbReference>
<proteinExistence type="predicted"/>
<feature type="compositionally biased region" description="Polar residues" evidence="1">
    <location>
        <begin position="131"/>
        <end position="141"/>
    </location>
</feature>
<reference evidence="2" key="2">
    <citation type="submission" date="2022-01" db="EMBL/GenBank/DDBJ databases">
        <authorList>
            <person name="Yamashiro T."/>
            <person name="Shiraishi A."/>
            <person name="Satake H."/>
            <person name="Nakayama K."/>
        </authorList>
    </citation>
    <scope>NUCLEOTIDE SEQUENCE</scope>
</reference>
<accession>A0ABQ5G4Q1</accession>
<sequence>MVDSRVNKIAKKIVLLYVVEGLLLDMQKTQADVAAMIVEAVQKERGNLHAEITLQLTNVIANSIPPQLHNDDLSIWRSLKIKFDKPTTSITPYRIVVIHTRDDEDHHDDDARPKGESSVKRQKTSEHLNMAHTQRSSSISCRSDAELSKDCQRDPKAPPMTLLNQDLFYLKYGNSGPKKYTLSLYKYHAVPFPEDDTKERTSRWVSKQIRRFNVYARYSVEHLKNIWAKQDYIRRQKEQRDKPEEIDLITKPDYKHLNKNAIKDLYMLCINGKVKDYKEVGLLGSLSVFIRSFIIWERVHDFYLGMKSYQHKVNLTAPTITFPSIKRKKLFAITYKPVIGMIYKNGKKEERVMILRDIPKFCDATLKRVLEMLKKYNKDVTYGYVDPSPSDADAEYLQFYEEYIEDRLKHRDQMRCWEMYISSVISLDVIRFHGITRRRVITHVGIDVASTGGNNGFWFWFDVRIFREIKFQKDFVLEDFERFVGSFVNEDCSGIENSLSWIV</sequence>
<feature type="compositionally biased region" description="Basic and acidic residues" evidence="1">
    <location>
        <begin position="103"/>
        <end position="126"/>
    </location>
</feature>